<reference evidence="2 3" key="1">
    <citation type="journal article" date="2015" name="Nature">
        <title>rRNA introns, odd ribosomes, and small enigmatic genomes across a large radiation of phyla.</title>
        <authorList>
            <person name="Brown C.T."/>
            <person name="Hug L.A."/>
            <person name="Thomas B.C."/>
            <person name="Sharon I."/>
            <person name="Castelle C.J."/>
            <person name="Singh A."/>
            <person name="Wilkins M.J."/>
            <person name="Williams K.H."/>
            <person name="Banfield J.F."/>
        </authorList>
    </citation>
    <scope>NUCLEOTIDE SEQUENCE [LARGE SCALE GENOMIC DNA]</scope>
</reference>
<protein>
    <submittedName>
        <fullName evidence="2">Uncharacterized protein</fullName>
    </submittedName>
</protein>
<sequence>MARMSMKERFGRAIEDPSVKQETESSREVHQGLKNFLRAKNEVSRAIESWRQAKQEAALQKGGDMNAGQGFRESVEDQKQQAAKIATQWIDYAHQMLGWFELQQLSDEEQEFVQDTIDAIDEMAKFDDELTHMISSTLDAEKKRPKVA</sequence>
<accession>A0A0G0VHC8</accession>
<dbReference type="Proteomes" id="UP000033930">
    <property type="component" value="Unassembled WGS sequence"/>
</dbReference>
<evidence type="ECO:0000313" key="3">
    <source>
        <dbReference type="Proteomes" id="UP000033930"/>
    </source>
</evidence>
<evidence type="ECO:0000256" key="1">
    <source>
        <dbReference type="SAM" id="MobiDB-lite"/>
    </source>
</evidence>
<organism evidence="2 3">
    <name type="scientific">Candidatus Uhrbacteria bacterium GW2011_GWC1_41_20</name>
    <dbReference type="NCBI Taxonomy" id="1618983"/>
    <lineage>
        <taxon>Bacteria</taxon>
        <taxon>Candidatus Uhriibacteriota</taxon>
    </lineage>
</organism>
<dbReference type="AlphaFoldDB" id="A0A0G0VHC8"/>
<feature type="region of interest" description="Disordered" evidence="1">
    <location>
        <begin position="1"/>
        <end position="27"/>
    </location>
</feature>
<evidence type="ECO:0000313" key="2">
    <source>
        <dbReference type="EMBL" id="KKR99056.1"/>
    </source>
</evidence>
<comment type="caution">
    <text evidence="2">The sequence shown here is derived from an EMBL/GenBank/DDBJ whole genome shotgun (WGS) entry which is preliminary data.</text>
</comment>
<proteinExistence type="predicted"/>
<gene>
    <name evidence="2" type="ORF">UU50_C0011G0035</name>
</gene>
<name>A0A0G0VHC8_9BACT</name>
<dbReference type="EMBL" id="LCAW01000011">
    <property type="protein sequence ID" value="KKR99056.1"/>
    <property type="molecule type" value="Genomic_DNA"/>
</dbReference>